<dbReference type="OrthoDB" id="5599713at2759"/>
<evidence type="ECO:0000313" key="4">
    <source>
        <dbReference type="Proteomes" id="UP000189580"/>
    </source>
</evidence>
<dbReference type="InterPro" id="IPR021713">
    <property type="entry name" value="Folliculin"/>
</dbReference>
<sequence length="273" mass="29520">MHGPTSIMCTQALSSGHARAEIKYHNVSRTQAVQPSTCKSCEFLVPLASASSQVSTPGGSTRSDLSGIDPTPHAPPASAISDSTASGTNSSTTRPACVKTEIKPRTASFGGLVCVSSHYPASQARYTAIRQTCLRMLSSEHTFNDSTPMLFSDPSIGSAIILVFMVQDEQSRGLVRRYGITCVSEDETLLVEAWNIVAPQIENISKSIQKRAALQSQKHVVSASYSGGPERYLRKRDTNQPARSLCTIVNDDELFLEIHAKFSRILSELQSTI</sequence>
<dbReference type="PANTHER" id="PTHR31441:SF2">
    <property type="entry name" value="FOLLICULIN"/>
    <property type="match status" value="1"/>
</dbReference>
<dbReference type="PROSITE" id="PS51834">
    <property type="entry name" value="DENN_FLCN_SMCR8"/>
    <property type="match status" value="1"/>
</dbReference>
<dbReference type="EMBL" id="CP014500">
    <property type="protein sequence ID" value="ANB11415.1"/>
    <property type="molecule type" value="Genomic_DNA"/>
</dbReference>
<dbReference type="InterPro" id="IPR037521">
    <property type="entry name" value="FLCN/SMCR8_DENN"/>
</dbReference>
<dbReference type="GO" id="GO:0005096">
    <property type="term" value="F:GTPase activator activity"/>
    <property type="evidence" value="ECO:0007669"/>
    <property type="project" value="InterPro"/>
</dbReference>
<evidence type="ECO:0000259" key="2">
    <source>
        <dbReference type="PROSITE" id="PS51834"/>
    </source>
</evidence>
<organism evidence="3 4">
    <name type="scientific">Sugiyamaella lignohabitans</name>
    <dbReference type="NCBI Taxonomy" id="796027"/>
    <lineage>
        <taxon>Eukaryota</taxon>
        <taxon>Fungi</taxon>
        <taxon>Dikarya</taxon>
        <taxon>Ascomycota</taxon>
        <taxon>Saccharomycotina</taxon>
        <taxon>Dipodascomycetes</taxon>
        <taxon>Dipodascales</taxon>
        <taxon>Trichomonascaceae</taxon>
        <taxon>Sugiyamaella</taxon>
    </lineage>
</organism>
<feature type="compositionally biased region" description="Polar residues" evidence="1">
    <location>
        <begin position="80"/>
        <end position="94"/>
    </location>
</feature>
<feature type="region of interest" description="Disordered" evidence="1">
    <location>
        <begin position="51"/>
        <end position="97"/>
    </location>
</feature>
<gene>
    <name evidence="3" type="ORF">AWJ20_4225</name>
</gene>
<dbReference type="Proteomes" id="UP000189580">
    <property type="component" value="Chromosome c"/>
</dbReference>
<dbReference type="AlphaFoldDB" id="A0A167CA34"/>
<dbReference type="KEGG" id="slb:AWJ20_4225"/>
<feature type="domain" description="UDENN FLCN/SMCR8-type" evidence="2">
    <location>
        <begin position="82"/>
        <end position="273"/>
    </location>
</feature>
<protein>
    <recommendedName>
        <fullName evidence="2">UDENN FLCN/SMCR8-type domain-containing protein</fullName>
    </recommendedName>
</protein>
<evidence type="ECO:0000313" key="3">
    <source>
        <dbReference type="EMBL" id="ANB11415.1"/>
    </source>
</evidence>
<accession>A0A167CA34</accession>
<dbReference type="GeneID" id="30036334"/>
<keyword evidence="4" id="KW-1185">Reference proteome</keyword>
<dbReference type="GO" id="GO:1904263">
    <property type="term" value="P:positive regulation of TORC1 signaling"/>
    <property type="evidence" value="ECO:0007669"/>
    <property type="project" value="TreeGrafter"/>
</dbReference>
<dbReference type="GO" id="GO:0005829">
    <property type="term" value="C:cytosol"/>
    <property type="evidence" value="ECO:0007669"/>
    <property type="project" value="TreeGrafter"/>
</dbReference>
<dbReference type="PANTHER" id="PTHR31441">
    <property type="entry name" value="FOLLICULIN FAMILY MEMBER"/>
    <property type="match status" value="1"/>
</dbReference>
<feature type="compositionally biased region" description="Polar residues" evidence="1">
    <location>
        <begin position="51"/>
        <end position="64"/>
    </location>
</feature>
<dbReference type="Pfam" id="PF11704">
    <property type="entry name" value="Folliculin"/>
    <property type="match status" value="1"/>
</dbReference>
<proteinExistence type="predicted"/>
<dbReference type="InterPro" id="IPR037520">
    <property type="entry name" value="Folliculin/SMCR8_longin"/>
</dbReference>
<reference evidence="3 4" key="1">
    <citation type="submission" date="2016-02" db="EMBL/GenBank/DDBJ databases">
        <title>Complete genome sequence and transcriptome regulation of the pentose utilising yeast Sugiyamaella lignohabitans.</title>
        <authorList>
            <person name="Bellasio M."/>
            <person name="Peymann A."/>
            <person name="Valli M."/>
            <person name="Sipitzky M."/>
            <person name="Graf A."/>
            <person name="Sauer M."/>
            <person name="Marx H."/>
            <person name="Mattanovich D."/>
        </authorList>
    </citation>
    <scope>NUCLEOTIDE SEQUENCE [LARGE SCALE GENOMIC DNA]</scope>
    <source>
        <strain evidence="3 4">CBS 10342</strain>
    </source>
</reference>
<name>A0A167CA34_9ASCO</name>
<dbReference type="RefSeq" id="XP_018733892.1">
    <property type="nucleotide sequence ID" value="XM_018881287.1"/>
</dbReference>
<evidence type="ECO:0000256" key="1">
    <source>
        <dbReference type="SAM" id="MobiDB-lite"/>
    </source>
</evidence>